<dbReference type="EMBL" id="KV878600">
    <property type="protein sequence ID" value="OJJ52724.1"/>
    <property type="molecule type" value="Genomic_DNA"/>
</dbReference>
<gene>
    <name evidence="2" type="ORF">ASPSYDRAFT_584146</name>
</gene>
<keyword evidence="3" id="KW-1185">Reference proteome</keyword>
<dbReference type="AlphaFoldDB" id="A0A1L9SZS6"/>
<evidence type="ECO:0000256" key="1">
    <source>
        <dbReference type="SAM" id="MobiDB-lite"/>
    </source>
</evidence>
<evidence type="ECO:0000313" key="3">
    <source>
        <dbReference type="Proteomes" id="UP000184356"/>
    </source>
</evidence>
<feature type="compositionally biased region" description="Polar residues" evidence="1">
    <location>
        <begin position="45"/>
        <end position="77"/>
    </location>
</feature>
<dbReference type="VEuPathDB" id="FungiDB:ASPSYDRAFT_584146"/>
<feature type="compositionally biased region" description="Low complexity" evidence="1">
    <location>
        <begin position="32"/>
        <end position="43"/>
    </location>
</feature>
<protein>
    <submittedName>
        <fullName evidence="2">Uncharacterized protein</fullName>
    </submittedName>
</protein>
<organism evidence="2 3">
    <name type="scientific">Aspergillus sydowii CBS 593.65</name>
    <dbReference type="NCBI Taxonomy" id="1036612"/>
    <lineage>
        <taxon>Eukaryota</taxon>
        <taxon>Fungi</taxon>
        <taxon>Dikarya</taxon>
        <taxon>Ascomycota</taxon>
        <taxon>Pezizomycotina</taxon>
        <taxon>Eurotiomycetes</taxon>
        <taxon>Eurotiomycetidae</taxon>
        <taxon>Eurotiales</taxon>
        <taxon>Aspergillaceae</taxon>
        <taxon>Aspergillus</taxon>
        <taxon>Aspergillus subgen. Nidulantes</taxon>
    </lineage>
</organism>
<dbReference type="RefSeq" id="XP_040696530.1">
    <property type="nucleotide sequence ID" value="XM_040849527.1"/>
</dbReference>
<dbReference type="GeneID" id="63765600"/>
<name>A0A1L9SZS6_9EURO</name>
<evidence type="ECO:0000313" key="2">
    <source>
        <dbReference type="EMBL" id="OJJ52724.1"/>
    </source>
</evidence>
<dbReference type="Proteomes" id="UP000184356">
    <property type="component" value="Unassembled WGS sequence"/>
</dbReference>
<accession>A0A1L9SZS6</accession>
<proteinExistence type="predicted"/>
<feature type="region of interest" description="Disordered" evidence="1">
    <location>
        <begin position="32"/>
        <end position="91"/>
    </location>
</feature>
<reference evidence="3" key="1">
    <citation type="journal article" date="2017" name="Genome Biol.">
        <title>Comparative genomics reveals high biological diversity and specific adaptations in the industrially and medically important fungal genus Aspergillus.</title>
        <authorList>
            <person name="de Vries R.P."/>
            <person name="Riley R."/>
            <person name="Wiebenga A."/>
            <person name="Aguilar-Osorio G."/>
            <person name="Amillis S."/>
            <person name="Uchima C.A."/>
            <person name="Anderluh G."/>
            <person name="Asadollahi M."/>
            <person name="Askin M."/>
            <person name="Barry K."/>
            <person name="Battaglia E."/>
            <person name="Bayram O."/>
            <person name="Benocci T."/>
            <person name="Braus-Stromeyer S.A."/>
            <person name="Caldana C."/>
            <person name="Canovas D."/>
            <person name="Cerqueira G.C."/>
            <person name="Chen F."/>
            <person name="Chen W."/>
            <person name="Choi C."/>
            <person name="Clum A."/>
            <person name="Dos Santos R.A."/>
            <person name="Damasio A.R."/>
            <person name="Diallinas G."/>
            <person name="Emri T."/>
            <person name="Fekete E."/>
            <person name="Flipphi M."/>
            <person name="Freyberg S."/>
            <person name="Gallo A."/>
            <person name="Gournas C."/>
            <person name="Habgood R."/>
            <person name="Hainaut M."/>
            <person name="Harispe M.L."/>
            <person name="Henrissat B."/>
            <person name="Hilden K.S."/>
            <person name="Hope R."/>
            <person name="Hossain A."/>
            <person name="Karabika E."/>
            <person name="Karaffa L."/>
            <person name="Karanyi Z."/>
            <person name="Krasevec N."/>
            <person name="Kuo A."/>
            <person name="Kusch H."/>
            <person name="LaButti K."/>
            <person name="Lagendijk E.L."/>
            <person name="Lapidus A."/>
            <person name="Levasseur A."/>
            <person name="Lindquist E."/>
            <person name="Lipzen A."/>
            <person name="Logrieco A.F."/>
            <person name="MacCabe A."/>
            <person name="Maekelae M.R."/>
            <person name="Malavazi I."/>
            <person name="Melin P."/>
            <person name="Meyer V."/>
            <person name="Mielnichuk N."/>
            <person name="Miskei M."/>
            <person name="Molnar A.P."/>
            <person name="Mule G."/>
            <person name="Ngan C.Y."/>
            <person name="Orejas M."/>
            <person name="Orosz E."/>
            <person name="Ouedraogo J.P."/>
            <person name="Overkamp K.M."/>
            <person name="Park H.-S."/>
            <person name="Perrone G."/>
            <person name="Piumi F."/>
            <person name="Punt P.J."/>
            <person name="Ram A.F."/>
            <person name="Ramon A."/>
            <person name="Rauscher S."/>
            <person name="Record E."/>
            <person name="Riano-Pachon D.M."/>
            <person name="Robert V."/>
            <person name="Roehrig J."/>
            <person name="Ruller R."/>
            <person name="Salamov A."/>
            <person name="Salih N.S."/>
            <person name="Samson R.A."/>
            <person name="Sandor E."/>
            <person name="Sanguinetti M."/>
            <person name="Schuetze T."/>
            <person name="Sepcic K."/>
            <person name="Shelest E."/>
            <person name="Sherlock G."/>
            <person name="Sophianopoulou V."/>
            <person name="Squina F.M."/>
            <person name="Sun H."/>
            <person name="Susca A."/>
            <person name="Todd R.B."/>
            <person name="Tsang A."/>
            <person name="Unkles S.E."/>
            <person name="van de Wiele N."/>
            <person name="van Rossen-Uffink D."/>
            <person name="Oliveira J.V."/>
            <person name="Vesth T.C."/>
            <person name="Visser J."/>
            <person name="Yu J.-H."/>
            <person name="Zhou M."/>
            <person name="Andersen M.R."/>
            <person name="Archer D.B."/>
            <person name="Baker S.E."/>
            <person name="Benoit I."/>
            <person name="Brakhage A.A."/>
            <person name="Braus G.H."/>
            <person name="Fischer R."/>
            <person name="Frisvad J.C."/>
            <person name="Goldman G.H."/>
            <person name="Houbraken J."/>
            <person name="Oakley B."/>
            <person name="Pocsi I."/>
            <person name="Scazzocchio C."/>
            <person name="Seiboth B."/>
            <person name="vanKuyk P.A."/>
            <person name="Wortman J."/>
            <person name="Dyer P.S."/>
            <person name="Grigoriev I.V."/>
        </authorList>
    </citation>
    <scope>NUCLEOTIDE SEQUENCE [LARGE SCALE GENOMIC DNA]</scope>
    <source>
        <strain evidence="3">CBS 593.65</strain>
    </source>
</reference>
<sequence length="91" mass="9582">MYLTLKNFIFAWPPYESAVAAAPFDRAVLQPEEPANAPAAPNPSIHRTQQTIVSSHAHSATAPSKPNTTGNATSARSISAWRNGPAARATG</sequence>